<evidence type="ECO:0000256" key="1">
    <source>
        <dbReference type="SAM" id="MobiDB-lite"/>
    </source>
</evidence>
<dbReference type="Proteomes" id="UP000026962">
    <property type="component" value="Chromosome 7"/>
</dbReference>
<reference evidence="2" key="2">
    <citation type="submission" date="2018-05" db="EMBL/GenBank/DDBJ databases">
        <title>OpunRS2 (Oryza punctata Reference Sequence Version 2).</title>
        <authorList>
            <person name="Zhang J."/>
            <person name="Kudrna D."/>
            <person name="Lee S."/>
            <person name="Talag J."/>
            <person name="Welchert J."/>
            <person name="Wing R.A."/>
        </authorList>
    </citation>
    <scope>NUCLEOTIDE SEQUENCE [LARGE SCALE GENOMIC DNA]</scope>
</reference>
<name>A0A0E0LJQ5_ORYPU</name>
<evidence type="ECO:0000313" key="3">
    <source>
        <dbReference type="Proteomes" id="UP000026962"/>
    </source>
</evidence>
<protein>
    <submittedName>
        <fullName evidence="2">Uncharacterized protein</fullName>
    </submittedName>
</protein>
<sequence>MEARGHSANPMAVGKPTRGGSVLEEGEDFVEDRLATLKNVIKEPALDQWNLYLVNWGYNTQKEREEAEGISRIQVIDLPGFSQKLK</sequence>
<organism evidence="2">
    <name type="scientific">Oryza punctata</name>
    <name type="common">Red rice</name>
    <dbReference type="NCBI Taxonomy" id="4537"/>
    <lineage>
        <taxon>Eukaryota</taxon>
        <taxon>Viridiplantae</taxon>
        <taxon>Streptophyta</taxon>
        <taxon>Embryophyta</taxon>
        <taxon>Tracheophyta</taxon>
        <taxon>Spermatophyta</taxon>
        <taxon>Magnoliopsida</taxon>
        <taxon>Liliopsida</taxon>
        <taxon>Poales</taxon>
        <taxon>Poaceae</taxon>
        <taxon>BOP clade</taxon>
        <taxon>Oryzoideae</taxon>
        <taxon>Oryzeae</taxon>
        <taxon>Oryzinae</taxon>
        <taxon>Oryza</taxon>
    </lineage>
</organism>
<feature type="region of interest" description="Disordered" evidence="1">
    <location>
        <begin position="1"/>
        <end position="22"/>
    </location>
</feature>
<keyword evidence="3" id="KW-1185">Reference proteome</keyword>
<evidence type="ECO:0000313" key="2">
    <source>
        <dbReference type="EnsemblPlants" id="OPUNC07G10510.4"/>
    </source>
</evidence>
<dbReference type="EnsemblPlants" id="OPUNC07G10510.4">
    <property type="protein sequence ID" value="OPUNC07G10510.4"/>
    <property type="gene ID" value="OPUNC07G10510"/>
</dbReference>
<proteinExistence type="predicted"/>
<accession>A0A0E0LJQ5</accession>
<dbReference type="HOGENOM" id="CLU_2658418_0_0_1"/>
<dbReference type="AlphaFoldDB" id="A0A0E0LJQ5"/>
<dbReference type="Gramene" id="OPUNC07G10510.4">
    <property type="protein sequence ID" value="OPUNC07G10510.4"/>
    <property type="gene ID" value="OPUNC07G10510"/>
</dbReference>
<reference evidence="2" key="1">
    <citation type="submission" date="2015-04" db="UniProtKB">
        <authorList>
            <consortium name="EnsemblPlants"/>
        </authorList>
    </citation>
    <scope>IDENTIFICATION</scope>
</reference>